<sequence>MSSEGHHGLVISPSFPYWLTRLRKHGKGTGKCGASMARLARPAEATQVSSVVPSGELTTPIIVTMRRVKLVRFLKKSL</sequence>
<reference evidence="1 2" key="1">
    <citation type="journal article" date="2021" name="Elife">
        <title>Chloroplast acquisition without the gene transfer in kleptoplastic sea slugs, Plakobranchus ocellatus.</title>
        <authorList>
            <person name="Maeda T."/>
            <person name="Takahashi S."/>
            <person name="Yoshida T."/>
            <person name="Shimamura S."/>
            <person name="Takaki Y."/>
            <person name="Nagai Y."/>
            <person name="Toyoda A."/>
            <person name="Suzuki Y."/>
            <person name="Arimoto A."/>
            <person name="Ishii H."/>
            <person name="Satoh N."/>
            <person name="Nishiyama T."/>
            <person name="Hasebe M."/>
            <person name="Maruyama T."/>
            <person name="Minagawa J."/>
            <person name="Obokata J."/>
            <person name="Shigenobu S."/>
        </authorList>
    </citation>
    <scope>NUCLEOTIDE SEQUENCE [LARGE SCALE GENOMIC DNA]</scope>
</reference>
<dbReference type="AlphaFoldDB" id="A0AAV4CRZ8"/>
<dbReference type="EMBL" id="BLXT01006926">
    <property type="protein sequence ID" value="GFO34644.1"/>
    <property type="molecule type" value="Genomic_DNA"/>
</dbReference>
<dbReference type="Proteomes" id="UP000735302">
    <property type="component" value="Unassembled WGS sequence"/>
</dbReference>
<name>A0AAV4CRZ8_9GAST</name>
<accession>A0AAV4CRZ8</accession>
<evidence type="ECO:0000313" key="2">
    <source>
        <dbReference type="Proteomes" id="UP000735302"/>
    </source>
</evidence>
<gene>
    <name evidence="1" type="ORF">PoB_006114900</name>
</gene>
<comment type="caution">
    <text evidence="1">The sequence shown here is derived from an EMBL/GenBank/DDBJ whole genome shotgun (WGS) entry which is preliminary data.</text>
</comment>
<protein>
    <submittedName>
        <fullName evidence="1">Uncharacterized protein</fullName>
    </submittedName>
</protein>
<keyword evidence="2" id="KW-1185">Reference proteome</keyword>
<proteinExistence type="predicted"/>
<organism evidence="1 2">
    <name type="scientific">Plakobranchus ocellatus</name>
    <dbReference type="NCBI Taxonomy" id="259542"/>
    <lineage>
        <taxon>Eukaryota</taxon>
        <taxon>Metazoa</taxon>
        <taxon>Spiralia</taxon>
        <taxon>Lophotrochozoa</taxon>
        <taxon>Mollusca</taxon>
        <taxon>Gastropoda</taxon>
        <taxon>Heterobranchia</taxon>
        <taxon>Euthyneura</taxon>
        <taxon>Panpulmonata</taxon>
        <taxon>Sacoglossa</taxon>
        <taxon>Placobranchoidea</taxon>
        <taxon>Plakobranchidae</taxon>
        <taxon>Plakobranchus</taxon>
    </lineage>
</organism>
<evidence type="ECO:0000313" key="1">
    <source>
        <dbReference type="EMBL" id="GFO34644.1"/>
    </source>
</evidence>